<evidence type="ECO:0000313" key="10">
    <source>
        <dbReference type="EMBL" id="AEB99342.1"/>
    </source>
</evidence>
<reference evidence="10 13" key="2">
    <citation type="submission" date="2011-04" db="EMBL/GenBank/DDBJ databases">
        <title>The complete genome of Selenomonas sputigena DSM 20758.</title>
        <authorList>
            <consortium name="US DOE Joint Genome Institute (JGI-PGF)"/>
            <person name="Lucas S."/>
            <person name="Copeland A."/>
            <person name="Lapidus A."/>
            <person name="Bruce D."/>
            <person name="Goodwin L."/>
            <person name="Pitluck S."/>
            <person name="Peters L."/>
            <person name="Kyrpides N."/>
            <person name="Mavromatis K."/>
            <person name="Ivanova N."/>
            <person name="Ovchinnikova G."/>
            <person name="Teshima H."/>
            <person name="Detter J.C."/>
            <person name="Tapia R."/>
            <person name="Han C."/>
            <person name="Land M."/>
            <person name="Hauser L."/>
            <person name="Markowitz V."/>
            <person name="Cheng J.-F."/>
            <person name="Hugenholtz P."/>
            <person name="Woyke T."/>
            <person name="Wu D."/>
            <person name="Gronow S."/>
            <person name="Wellnitz S."/>
            <person name="Schneider S."/>
            <person name="Klenk H.-P."/>
            <person name="Eisen J.A."/>
        </authorList>
    </citation>
    <scope>NUCLEOTIDE SEQUENCE [LARGE SCALE GENOMIC DNA]</scope>
    <source>
        <strain evidence="10">ATCC 35185</strain>
        <strain evidence="13">ATCC 35185 / DSM 20758 / VPI D19B-28</strain>
    </source>
</reference>
<evidence type="ECO:0000256" key="2">
    <source>
        <dbReference type="ARBA" id="ARBA00005697"/>
    </source>
</evidence>
<feature type="transmembrane region" description="Helical" evidence="9">
    <location>
        <begin position="267"/>
        <end position="288"/>
    </location>
</feature>
<evidence type="ECO:0000256" key="9">
    <source>
        <dbReference type="SAM" id="Phobius"/>
    </source>
</evidence>
<feature type="transmembrane region" description="Helical" evidence="9">
    <location>
        <begin position="438"/>
        <end position="455"/>
    </location>
</feature>
<dbReference type="STRING" id="546271.Selsp_0370"/>
<dbReference type="OrthoDB" id="9808458at2"/>
<evidence type="ECO:0000256" key="1">
    <source>
        <dbReference type="ARBA" id="ARBA00004651"/>
    </source>
</evidence>
<feature type="transmembrane region" description="Helical" evidence="9">
    <location>
        <begin position="178"/>
        <end position="200"/>
    </location>
</feature>
<dbReference type="PANTHER" id="PTHR43337">
    <property type="entry name" value="XANTHINE/URACIL PERMEASE C887.17-RELATED"/>
    <property type="match status" value="1"/>
</dbReference>
<dbReference type="PANTHER" id="PTHR43337:SF1">
    <property type="entry name" value="XANTHINE_URACIL PERMEASE C887.17-RELATED"/>
    <property type="match status" value="1"/>
</dbReference>
<keyword evidence="4 8" id="KW-1003">Cell membrane</keyword>
<feature type="transmembrane region" description="Helical" evidence="9">
    <location>
        <begin position="99"/>
        <end position="120"/>
    </location>
</feature>
<accession>C9LXW9</accession>
<dbReference type="eggNOG" id="COG2252">
    <property type="taxonomic scope" value="Bacteria"/>
</dbReference>
<feature type="transmembrane region" description="Helical" evidence="9">
    <location>
        <begin position="132"/>
        <end position="158"/>
    </location>
</feature>
<sequence>MEKMLENVFHLKENRTTVQTELLAGLTTFMTMAYILAVNPLILSAAGMDAGAVFTATALASGISCVLMASFANLPFALSSAMGLNAFFAYTVVGQMGYSWQLALTAVLVEGLIFIALSVTNVREALFNAIPLTLKSAVTVGIGFFITFIGLQNAHVVVAGPKLVALFSFPKAMAEGTFHSEGITVLLALFGILLTAVLVIKNLKGHILIGIFATWGLGIVLELLGVYIPDPARGYFSLMPTGIVAPPVSLAPTFLQFDFHAILSLDFIVVIFAFLFVDLFDTLGTLIGCASRADMLDEKGRLPRVKGALLADACGTSLGACLGTSTISTYVESSAGIVEGGRTGLTAVTTAIFFLVALFFSPLFLAVPGFATAPALVIVGFLMMQQVAKIPWSDITEAIPSFICIAVMPFAYSIAEGIAFGIISYTLLHVASGKFRNVTWLMYVLTVLFILKYAWL</sequence>
<dbReference type="Proteomes" id="UP000011124">
    <property type="component" value="Chromosome"/>
</dbReference>
<dbReference type="InterPro" id="IPR006043">
    <property type="entry name" value="NCS2"/>
</dbReference>
<feature type="transmembrane region" description="Helical" evidence="9">
    <location>
        <begin position="50"/>
        <end position="69"/>
    </location>
</feature>
<dbReference type="PIRSF" id="PIRSF005353">
    <property type="entry name" value="PbuG"/>
    <property type="match status" value="1"/>
</dbReference>
<reference evidence="11 12" key="1">
    <citation type="submission" date="2009-09" db="EMBL/GenBank/DDBJ databases">
        <authorList>
            <person name="Weinstock G."/>
            <person name="Sodergren E."/>
            <person name="Clifton S."/>
            <person name="Fulton L."/>
            <person name="Fulton B."/>
            <person name="Courtney L."/>
            <person name="Fronick C."/>
            <person name="Harrison M."/>
            <person name="Strong C."/>
            <person name="Farmer C."/>
            <person name="Delahaunty K."/>
            <person name="Markovic C."/>
            <person name="Hall O."/>
            <person name="Minx P."/>
            <person name="Tomlinson C."/>
            <person name="Mitreva M."/>
            <person name="Nelson J."/>
            <person name="Hou S."/>
            <person name="Wollam A."/>
            <person name="Pepin K.H."/>
            <person name="Johnson M."/>
            <person name="Bhonagiri V."/>
            <person name="Nash W.E."/>
            <person name="Warren W."/>
            <person name="Chinwalla A."/>
            <person name="Mardis E.R."/>
            <person name="Wilson R.K."/>
        </authorList>
    </citation>
    <scope>NUCLEOTIDE SEQUENCE [LARGE SCALE GENOMIC DNA]</scope>
    <source>
        <strain evidence="11">ATCC 35185</strain>
        <strain evidence="12">ATCC 35185 / DSM 20758 / VPI D19B-28</strain>
    </source>
</reference>
<dbReference type="HOGENOM" id="CLU_024508_0_1_9"/>
<protein>
    <submittedName>
        <fullName evidence="11">Putative permease</fullName>
    </submittedName>
    <submittedName>
        <fullName evidence="10">Xanthine/uracil/vitamin C permease</fullName>
    </submittedName>
</protein>
<name>C9LXW9_SELS3</name>
<keyword evidence="3 8" id="KW-0813">Transport</keyword>
<dbReference type="GO" id="GO:0005345">
    <property type="term" value="F:purine nucleobase transmembrane transporter activity"/>
    <property type="evidence" value="ECO:0007669"/>
    <property type="project" value="TreeGrafter"/>
</dbReference>
<evidence type="ECO:0000256" key="3">
    <source>
        <dbReference type="ARBA" id="ARBA00022448"/>
    </source>
</evidence>
<keyword evidence="6 8" id="KW-1133">Transmembrane helix</keyword>
<evidence type="ECO:0000256" key="5">
    <source>
        <dbReference type="ARBA" id="ARBA00022692"/>
    </source>
</evidence>
<dbReference type="RefSeq" id="WP_006193678.1">
    <property type="nucleotide sequence ID" value="NC_015437.1"/>
</dbReference>
<evidence type="ECO:0000256" key="7">
    <source>
        <dbReference type="ARBA" id="ARBA00023136"/>
    </source>
</evidence>
<dbReference type="AlphaFoldDB" id="C9LXW9"/>
<dbReference type="EMBL" id="ACKP02000049">
    <property type="protein sequence ID" value="EEX76502.1"/>
    <property type="molecule type" value="Genomic_DNA"/>
</dbReference>
<gene>
    <name evidence="10" type="ordered locus">Selsp_0370</name>
    <name evidence="11" type="ORF">SELSPUOL_02328</name>
</gene>
<keyword evidence="7 8" id="KW-0472">Membrane</keyword>
<keyword evidence="5 8" id="KW-0812">Transmembrane</keyword>
<evidence type="ECO:0000256" key="8">
    <source>
        <dbReference type="PIRNR" id="PIRNR005353"/>
    </source>
</evidence>
<feature type="transmembrane region" description="Helical" evidence="9">
    <location>
        <begin position="76"/>
        <end position="93"/>
    </location>
</feature>
<dbReference type="KEGG" id="ssg:Selsp_0370"/>
<keyword evidence="13" id="KW-1185">Reference proteome</keyword>
<feature type="transmembrane region" description="Helical" evidence="9">
    <location>
        <begin position="402"/>
        <end position="426"/>
    </location>
</feature>
<dbReference type="Pfam" id="PF00860">
    <property type="entry name" value="Xan_ur_permease"/>
    <property type="match status" value="1"/>
</dbReference>
<evidence type="ECO:0000313" key="11">
    <source>
        <dbReference type="EMBL" id="EEX76502.1"/>
    </source>
</evidence>
<dbReference type="InterPro" id="IPR045018">
    <property type="entry name" value="Azg-like"/>
</dbReference>
<evidence type="ECO:0000256" key="4">
    <source>
        <dbReference type="ARBA" id="ARBA00022475"/>
    </source>
</evidence>
<organism evidence="11 12">
    <name type="scientific">Selenomonas sputigena (strain ATCC 35185 / DSM 20758 / CCUG 44933 / VPI D19B-28)</name>
    <dbReference type="NCBI Taxonomy" id="546271"/>
    <lineage>
        <taxon>Bacteria</taxon>
        <taxon>Bacillati</taxon>
        <taxon>Bacillota</taxon>
        <taxon>Negativicutes</taxon>
        <taxon>Selenomonadales</taxon>
        <taxon>Selenomonadaceae</taxon>
        <taxon>Selenomonas</taxon>
    </lineage>
</organism>
<dbReference type="EMBL" id="CP002637">
    <property type="protein sequence ID" value="AEB99342.1"/>
    <property type="molecule type" value="Genomic_DNA"/>
</dbReference>
<dbReference type="InterPro" id="IPR026033">
    <property type="entry name" value="Azg-like_bact_archaea"/>
</dbReference>
<feature type="transmembrane region" description="Helical" evidence="9">
    <location>
        <begin position="207"/>
        <end position="228"/>
    </location>
</feature>
<evidence type="ECO:0000313" key="13">
    <source>
        <dbReference type="Proteomes" id="UP000011124"/>
    </source>
</evidence>
<proteinExistence type="inferred from homology"/>
<feature type="transmembrane region" description="Helical" evidence="9">
    <location>
        <begin position="351"/>
        <end position="382"/>
    </location>
</feature>
<feature type="transmembrane region" description="Helical" evidence="9">
    <location>
        <begin position="21"/>
        <end position="44"/>
    </location>
</feature>
<dbReference type="GO" id="GO:0005886">
    <property type="term" value="C:plasma membrane"/>
    <property type="evidence" value="ECO:0007669"/>
    <property type="project" value="UniProtKB-SubCell"/>
</dbReference>
<evidence type="ECO:0000313" key="12">
    <source>
        <dbReference type="Proteomes" id="UP000003505"/>
    </source>
</evidence>
<feature type="transmembrane region" description="Helical" evidence="9">
    <location>
        <begin position="309"/>
        <end position="331"/>
    </location>
</feature>
<comment type="subcellular location">
    <subcellularLocation>
        <location evidence="1 8">Cell membrane</location>
        <topology evidence="1 8">Multi-pass membrane protein</topology>
    </subcellularLocation>
</comment>
<evidence type="ECO:0000256" key="6">
    <source>
        <dbReference type="ARBA" id="ARBA00022989"/>
    </source>
</evidence>
<dbReference type="Proteomes" id="UP000003505">
    <property type="component" value="Unassembled WGS sequence"/>
</dbReference>
<comment type="similarity">
    <text evidence="2 8">Belongs to the nucleobase:cation symporter-2 (NCS2) (TC 2.A.40) family. Azg-like subfamily.</text>
</comment>